<dbReference type="RefSeq" id="WP_084283807.1">
    <property type="nucleotide sequence ID" value="NZ_FWXJ01000009.1"/>
</dbReference>
<dbReference type="STRING" id="1938817.SAMN06296008_10913"/>
<protein>
    <submittedName>
        <fullName evidence="4">2-methylcitrate dehydratase PrpD</fullName>
    </submittedName>
</protein>
<name>A0A1W2AJP0_9BURK</name>
<sequence>MGISILSPTHALAQWVVDSQWADVDVSTKTSAAASWMNWLGCALGGANSPESDRLIRALAPFGHGDSQLVGRAEKFDPANAALIHAFTSNILDFDDTHWPTGIHPAGTVASALVAWSSQTIVSGEDFLHAFLLGMEVECRIGLAVSPGHYERGWHITATCGVFGAAIAVGRLMQLSSQQMAWAIGHAATQSGGLVASLGSMAKSLNIAHAARNGLMAAQLARHSITANDRVLEARFGFNEVMGSRPFDQGLCEGLGQNWIAADNTFKPYPCGFLLHPTLEACLTSAGAQIYAVEDIERITVRVHPLSQMRADRIHPVDGLEAKLSLQHAVAVALLKGEAGVRVFTDDAANDLVVKACREKIKITGDEQLSTDQAKVVIHLNNGQVITRVMNGAQSPMSSKALENKFRELVAFGAPHCNADDLLEKLSKFIQMANIADLITMTVPSS</sequence>
<accession>A0A1W2AJP0</accession>
<dbReference type="PANTHER" id="PTHR16943:SF8">
    <property type="entry name" value="2-METHYLCITRATE DEHYDRATASE"/>
    <property type="match status" value="1"/>
</dbReference>
<evidence type="ECO:0000259" key="3">
    <source>
        <dbReference type="Pfam" id="PF19305"/>
    </source>
</evidence>
<evidence type="ECO:0000313" key="4">
    <source>
        <dbReference type="EMBL" id="SMC60886.1"/>
    </source>
</evidence>
<dbReference type="PANTHER" id="PTHR16943">
    <property type="entry name" value="2-METHYLCITRATE DEHYDRATASE-RELATED"/>
    <property type="match status" value="1"/>
</dbReference>
<evidence type="ECO:0000259" key="2">
    <source>
        <dbReference type="Pfam" id="PF03972"/>
    </source>
</evidence>
<evidence type="ECO:0000313" key="5">
    <source>
        <dbReference type="Proteomes" id="UP000192708"/>
    </source>
</evidence>
<evidence type="ECO:0000256" key="1">
    <source>
        <dbReference type="ARBA" id="ARBA00006174"/>
    </source>
</evidence>
<keyword evidence="5" id="KW-1185">Reference proteome</keyword>
<dbReference type="Proteomes" id="UP000192708">
    <property type="component" value="Unassembled WGS sequence"/>
</dbReference>
<dbReference type="InterPro" id="IPR045337">
    <property type="entry name" value="MmgE_PrpD_C"/>
</dbReference>
<dbReference type="OrthoDB" id="9797528at2"/>
<dbReference type="InterPro" id="IPR042188">
    <property type="entry name" value="MmgE/PrpD_sf_2"/>
</dbReference>
<dbReference type="Pfam" id="PF03972">
    <property type="entry name" value="MmgE_PrpD_N"/>
    <property type="match status" value="1"/>
</dbReference>
<gene>
    <name evidence="4" type="ORF">SAMN06296008_10913</name>
</gene>
<feature type="domain" description="MmgE/PrpD N-terminal" evidence="2">
    <location>
        <begin position="11"/>
        <end position="244"/>
    </location>
</feature>
<dbReference type="InterPro" id="IPR045336">
    <property type="entry name" value="MmgE_PrpD_N"/>
</dbReference>
<dbReference type="Pfam" id="PF19305">
    <property type="entry name" value="MmgE_PrpD_C"/>
    <property type="match status" value="1"/>
</dbReference>
<dbReference type="AlphaFoldDB" id="A0A1W2AJP0"/>
<dbReference type="GO" id="GO:0016829">
    <property type="term" value="F:lyase activity"/>
    <property type="evidence" value="ECO:0007669"/>
    <property type="project" value="InterPro"/>
</dbReference>
<reference evidence="4 5" key="1">
    <citation type="submission" date="2017-04" db="EMBL/GenBank/DDBJ databases">
        <authorList>
            <person name="Afonso C.L."/>
            <person name="Miller P.J."/>
            <person name="Scott M.A."/>
            <person name="Spackman E."/>
            <person name="Goraichik I."/>
            <person name="Dimitrov K.M."/>
            <person name="Suarez D.L."/>
            <person name="Swayne D.E."/>
        </authorList>
    </citation>
    <scope>NUCLEOTIDE SEQUENCE [LARGE SCALE GENOMIC DNA]</scope>
    <source>
        <strain evidence="4 5">VK13</strain>
    </source>
</reference>
<organism evidence="4 5">
    <name type="scientific">Polynucleobacter kasalickyi</name>
    <dbReference type="NCBI Taxonomy" id="1938817"/>
    <lineage>
        <taxon>Bacteria</taxon>
        <taxon>Pseudomonadati</taxon>
        <taxon>Pseudomonadota</taxon>
        <taxon>Betaproteobacteria</taxon>
        <taxon>Burkholderiales</taxon>
        <taxon>Burkholderiaceae</taxon>
        <taxon>Polynucleobacter</taxon>
    </lineage>
</organism>
<dbReference type="Gene3D" id="3.30.1330.120">
    <property type="entry name" value="2-methylcitrate dehydratase PrpD"/>
    <property type="match status" value="1"/>
</dbReference>
<dbReference type="SUPFAM" id="SSF103378">
    <property type="entry name" value="2-methylcitrate dehydratase PrpD"/>
    <property type="match status" value="1"/>
</dbReference>
<feature type="domain" description="MmgE/PrpD C-terminal" evidence="3">
    <location>
        <begin position="269"/>
        <end position="415"/>
    </location>
</feature>
<dbReference type="InterPro" id="IPR005656">
    <property type="entry name" value="MmgE_PrpD"/>
</dbReference>
<dbReference type="Gene3D" id="1.10.4100.10">
    <property type="entry name" value="2-methylcitrate dehydratase PrpD"/>
    <property type="match status" value="1"/>
</dbReference>
<comment type="similarity">
    <text evidence="1">Belongs to the PrpD family.</text>
</comment>
<dbReference type="InterPro" id="IPR042183">
    <property type="entry name" value="MmgE/PrpD_sf_1"/>
</dbReference>
<dbReference type="EMBL" id="FWXJ01000009">
    <property type="protein sequence ID" value="SMC60886.1"/>
    <property type="molecule type" value="Genomic_DNA"/>
</dbReference>
<proteinExistence type="inferred from homology"/>
<dbReference type="InterPro" id="IPR036148">
    <property type="entry name" value="MmgE/PrpD_sf"/>
</dbReference>